<dbReference type="InterPro" id="IPR036206">
    <property type="entry name" value="ThiamineP_synth_sf"/>
</dbReference>
<accession>A0ABY9C4K5</accession>
<dbReference type="Pfam" id="PF01926">
    <property type="entry name" value="MMR_HSR1"/>
    <property type="match status" value="1"/>
</dbReference>
<dbReference type="InterPro" id="IPR022998">
    <property type="entry name" value="ThiamineP_synth_TenI"/>
</dbReference>
<feature type="coiled-coil region" evidence="1">
    <location>
        <begin position="848"/>
        <end position="926"/>
    </location>
</feature>
<protein>
    <recommendedName>
        <fullName evidence="6">Transmembrane GTPase FZO-like, chloroplastic</fullName>
    </recommendedName>
</protein>
<dbReference type="InterPro" id="IPR027417">
    <property type="entry name" value="P-loop_NTPase"/>
</dbReference>
<dbReference type="CDD" id="cd00564">
    <property type="entry name" value="TMP_TenI"/>
    <property type="match status" value="1"/>
</dbReference>
<keyword evidence="5" id="KW-1185">Reference proteome</keyword>
<dbReference type="Gene3D" id="3.20.20.70">
    <property type="entry name" value="Aldolase class I"/>
    <property type="match status" value="1"/>
</dbReference>
<dbReference type="PANTHER" id="PTHR43681:SF1">
    <property type="entry name" value="SARCALUMENIN"/>
    <property type="match status" value="1"/>
</dbReference>
<dbReference type="InterPro" id="IPR013785">
    <property type="entry name" value="Aldolase_TIM"/>
</dbReference>
<feature type="domain" description="G" evidence="2">
    <location>
        <begin position="374"/>
        <end position="506"/>
    </location>
</feature>
<evidence type="ECO:0000313" key="4">
    <source>
        <dbReference type="EMBL" id="WJZ90195.1"/>
    </source>
</evidence>
<dbReference type="Gene3D" id="3.40.50.300">
    <property type="entry name" value="P-loop containing nucleotide triphosphate hydrolases"/>
    <property type="match status" value="1"/>
</dbReference>
<dbReference type="Proteomes" id="UP001227230">
    <property type="component" value="Chromosome 7"/>
</dbReference>
<evidence type="ECO:0000259" key="2">
    <source>
        <dbReference type="Pfam" id="PF01926"/>
    </source>
</evidence>
<evidence type="ECO:0000256" key="1">
    <source>
        <dbReference type="SAM" id="Coils"/>
    </source>
</evidence>
<dbReference type="NCBIfam" id="TIGR00231">
    <property type="entry name" value="small_GTP"/>
    <property type="match status" value="1"/>
</dbReference>
<dbReference type="SUPFAM" id="SSF51391">
    <property type="entry name" value="Thiamin phosphate synthase"/>
    <property type="match status" value="1"/>
</dbReference>
<dbReference type="EMBL" id="CP126654">
    <property type="protein sequence ID" value="WJZ90195.1"/>
    <property type="molecule type" value="Genomic_DNA"/>
</dbReference>
<dbReference type="PANTHER" id="PTHR43681">
    <property type="entry name" value="TRANSMEMBRANE GTPASE FZO"/>
    <property type="match status" value="1"/>
</dbReference>
<proteinExistence type="predicted"/>
<dbReference type="Pfam" id="PF02581">
    <property type="entry name" value="TMP-TENI"/>
    <property type="match status" value="1"/>
</dbReference>
<keyword evidence="1" id="KW-0175">Coiled coil</keyword>
<dbReference type="InterPro" id="IPR006073">
    <property type="entry name" value="GTP-bd"/>
</dbReference>
<sequence length="926" mass="103295">MVSLLSQPPSIHPLFFIPTHHRYHHHSHRNHTHNHRYPLPLFSRRRSRLSIVSIANNSIPPTSQNKQPRTVYPGGYKRPEIRVPSLVLQLSVDEVLDRAGVLDVVDEAVSKWVGVVVLDGGDGSGGRLYEAACLLKSVVRERAYLMVAERVDIAAAVNANGVVLSDKGLPAIVARNTMMDSRSESVILPLVARNVQTANAAFTASNSEGADFLLYGAVEEKQSEVLATSVFENVKIPIFAVVPSRAKDTSLFEASELLKAGASGLVFSLEDLRLFSDDVLRKLFETVHAMNKRTEDELQNLNKLKSLDVNSGVPGKRRVAGFIKLEDREKEVIETERLVLLEAINIIQKAAPLMEEVSLLIDAVSQLDEPFLLAIVGEFNSGKSTVINALLGRRYLKEGVVPTTNEITFLRYSELDSDGKQRCERHPDGQYICYLPAPILKEMNIVDTPGTNVILQRQQRLTEEFVPRADLLLFVISADRPLTESEVAFLRYTQQWRKKIVFVLNKADLYQNASELEEAVSFIKKNVQKLLNVKHVILYPVSARLALEAKLSASGIGKDYEPSVADSSHWKATSFSEFENFLYSFLDGSTSTGMERMRLKLETPIGIAERLFSSCETLVRQDYQYAKQDLASINEMVSSVKEYAVKMESENISWRRQTLSLIDTTKARIVKLIDSTLQLSNLDLVGSYVLKGAKSATLPATSSVQNDIIGPAHADARKLLGEYVTWLQSNNAHEGRLYKESFERKWPLFVYPHNQVGLETYELLRKGDELSLKALENFSAGAASRLFDQEIREVFLGVFGGLGAAGFSASLLTSVLPTTLEDLLALGLCSAGGWLAISNFPARRKGMIEKVTRAADAFARELEVAMQKDLLETVENLENFVKLIAKPYQDEAQNRLDKLLEIQDELSNVEKKLQTLQIQIQNLHVS</sequence>
<feature type="coiled-coil region" evidence="1">
    <location>
        <begin position="506"/>
        <end position="533"/>
    </location>
</feature>
<dbReference type="CDD" id="cd09912">
    <property type="entry name" value="DLP_2"/>
    <property type="match status" value="1"/>
</dbReference>
<reference evidence="4 5" key="1">
    <citation type="journal article" date="2023" name="Hortic Res">
        <title>The complete reference genome for grapevine (Vitis vinifera L.) genetics and breeding.</title>
        <authorList>
            <person name="Shi X."/>
            <person name="Cao S."/>
            <person name="Wang X."/>
            <person name="Huang S."/>
            <person name="Wang Y."/>
            <person name="Liu Z."/>
            <person name="Liu W."/>
            <person name="Leng X."/>
            <person name="Peng Y."/>
            <person name="Wang N."/>
            <person name="Wang Y."/>
            <person name="Ma Z."/>
            <person name="Xu X."/>
            <person name="Zhang F."/>
            <person name="Xue H."/>
            <person name="Zhong H."/>
            <person name="Wang Y."/>
            <person name="Zhang K."/>
            <person name="Velt A."/>
            <person name="Avia K."/>
            <person name="Holtgrawe D."/>
            <person name="Grimplet J."/>
            <person name="Matus J.T."/>
            <person name="Ware D."/>
            <person name="Wu X."/>
            <person name="Wang H."/>
            <person name="Liu C."/>
            <person name="Fang Y."/>
            <person name="Rustenholz C."/>
            <person name="Cheng Z."/>
            <person name="Xiao H."/>
            <person name="Zhou Y."/>
        </authorList>
    </citation>
    <scope>NUCLEOTIDE SEQUENCE [LARGE SCALE GENOMIC DNA]</scope>
    <source>
        <strain evidence="5">cv. Pinot noir / PN40024</strain>
        <tissue evidence="4">Leaf</tissue>
    </source>
</reference>
<dbReference type="SUPFAM" id="SSF52540">
    <property type="entry name" value="P-loop containing nucleoside triphosphate hydrolases"/>
    <property type="match status" value="1"/>
</dbReference>
<evidence type="ECO:0000259" key="3">
    <source>
        <dbReference type="Pfam" id="PF02581"/>
    </source>
</evidence>
<dbReference type="InterPro" id="IPR005225">
    <property type="entry name" value="Small_GTP-bd"/>
</dbReference>
<evidence type="ECO:0000313" key="5">
    <source>
        <dbReference type="Proteomes" id="UP001227230"/>
    </source>
</evidence>
<gene>
    <name evidence="4" type="ORF">VitviT2T_009357</name>
</gene>
<dbReference type="InterPro" id="IPR051943">
    <property type="entry name" value="TRAFAC_Dynamin-like_GTPase"/>
</dbReference>
<feature type="domain" description="Thiamine phosphate synthase/TenI" evidence="3">
    <location>
        <begin position="94"/>
        <end position="222"/>
    </location>
</feature>
<name>A0ABY9C4K5_VITVI</name>
<evidence type="ECO:0008006" key="6">
    <source>
        <dbReference type="Google" id="ProtNLM"/>
    </source>
</evidence>
<organism evidence="4 5">
    <name type="scientific">Vitis vinifera</name>
    <name type="common">Grape</name>
    <dbReference type="NCBI Taxonomy" id="29760"/>
    <lineage>
        <taxon>Eukaryota</taxon>
        <taxon>Viridiplantae</taxon>
        <taxon>Streptophyta</taxon>
        <taxon>Embryophyta</taxon>
        <taxon>Tracheophyta</taxon>
        <taxon>Spermatophyta</taxon>
        <taxon>Magnoliopsida</taxon>
        <taxon>eudicotyledons</taxon>
        <taxon>Gunneridae</taxon>
        <taxon>Pentapetalae</taxon>
        <taxon>rosids</taxon>
        <taxon>Vitales</taxon>
        <taxon>Vitaceae</taxon>
        <taxon>Viteae</taxon>
        <taxon>Vitis</taxon>
    </lineage>
</organism>